<comment type="caution">
    <text evidence="5">The sequence shown here is derived from an EMBL/GenBank/DDBJ whole genome shotgun (WGS) entry which is preliminary data.</text>
</comment>
<name>V6AR84_9ARCH</name>
<dbReference type="GO" id="GO:0006260">
    <property type="term" value="P:DNA replication"/>
    <property type="evidence" value="ECO:0007669"/>
    <property type="project" value="InterPro"/>
</dbReference>
<dbReference type="GO" id="GO:0005524">
    <property type="term" value="F:ATP binding"/>
    <property type="evidence" value="ECO:0007669"/>
    <property type="project" value="UniProtKB-UniRule"/>
</dbReference>
<evidence type="ECO:0000313" key="5">
    <source>
        <dbReference type="EMBL" id="CDI04933.1"/>
    </source>
</evidence>
<dbReference type="SUPFAM" id="SSF46785">
    <property type="entry name" value="Winged helix' DNA-binding domain"/>
    <property type="match status" value="1"/>
</dbReference>
<sequence>MSIEVATGAADSKKAGGILQSTSKRVRMIFSVMASPNRIDILRILNSKGPLTYSELKSLAGFKSKKESGKFAYHLRKLLRQSLVALNKSERRYTITNLGKLVLSLARQIEERSIIESGKMYVRTSHESIEEFNSHKIIQSLVREGSLPLELAQKITEEVENRIYKYQTTYLTGSLIREMVNSVLLEHGHEEYRNKLARLGMPVFDVQEMLTNVDNIDNGAQGLFFKAGQSVFSENLLLNTLPKDVADSHLSGDIHISNPGIWSLLPDTLFFNIKELIDDGLDLKGKYLGVARIPTIKTLDNLASSLSMIISLTAKEASKEVILDGLVHLCSKHAKNITDLEEKLVAAFATSSVSSKYTKEPTLTSFRIQLGSDGKIVQAVLNAYKAYVKMTPVPQIGLIIDHSSGKISDVSDIVSEIISIGGKVLFSKDETSYSGVVRIKGKNSTSSINLQSLTINLPRLAFESNKDETYFRARLALLMKPALAAMSLRKKDISDLTRRGLNPVLAANTQYMQRSSVCLVVNLVGLKEAVFNILGYNNDKEGQEVIYKVIQTAVDVAEKKGKEMGDTVIVTMTESDGTSRFSALDGEKYGKMSVQKSLDGENYSEGILISASEIDSITAKAEKIVEANKTSKILNGGLLVKLRFEKETNVEDIKKALEKVGDLVGTFRPSKDVPICGNCGFKDEKLFDKCPVCKSPYILN</sequence>
<evidence type="ECO:0000259" key="4">
    <source>
        <dbReference type="PROSITE" id="PS51161"/>
    </source>
</evidence>
<organism evidence="5 6">
    <name type="scientific">Candidatus Nitrosotenuis uzonensis</name>
    <dbReference type="NCBI Taxonomy" id="1407055"/>
    <lineage>
        <taxon>Archaea</taxon>
        <taxon>Nitrososphaerota</taxon>
        <taxon>Candidatus Nitrosotenuis</taxon>
    </lineage>
</organism>
<dbReference type="InterPro" id="IPR036390">
    <property type="entry name" value="WH_DNA-bd_sf"/>
</dbReference>
<dbReference type="InterPro" id="IPR055771">
    <property type="entry name" value="DUF7347"/>
</dbReference>
<proteinExistence type="predicted"/>
<dbReference type="InterPro" id="IPR005144">
    <property type="entry name" value="ATP-cone_dom"/>
</dbReference>
<dbReference type="GO" id="GO:0009265">
    <property type="term" value="P:2'-deoxyribonucleotide biosynthetic process"/>
    <property type="evidence" value="ECO:0007669"/>
    <property type="project" value="TreeGrafter"/>
</dbReference>
<dbReference type="InterPro" id="IPR001845">
    <property type="entry name" value="HTH_ArsR_DNA-bd_dom"/>
</dbReference>
<protein>
    <submittedName>
        <fullName evidence="5">Regulatory protein ArsR</fullName>
    </submittedName>
</protein>
<evidence type="ECO:0000256" key="2">
    <source>
        <dbReference type="ARBA" id="ARBA00022840"/>
    </source>
</evidence>
<dbReference type="Pfam" id="PF24038">
    <property type="entry name" value="DUF7347"/>
    <property type="match status" value="1"/>
</dbReference>
<dbReference type="Pfam" id="PF03477">
    <property type="entry name" value="ATP-cone"/>
    <property type="match status" value="1"/>
</dbReference>
<accession>V6AR84</accession>
<dbReference type="SUPFAM" id="SSF51998">
    <property type="entry name" value="PFL-like glycyl radical enzymes"/>
    <property type="match status" value="1"/>
</dbReference>
<dbReference type="InterPro" id="IPR036388">
    <property type="entry name" value="WH-like_DNA-bd_sf"/>
</dbReference>
<feature type="domain" description="ATP-cone" evidence="4">
    <location>
        <begin position="120"/>
        <end position="208"/>
    </location>
</feature>
<dbReference type="Gene3D" id="1.10.10.10">
    <property type="entry name" value="Winged helix-like DNA-binding domain superfamily/Winged helix DNA-binding domain"/>
    <property type="match status" value="1"/>
</dbReference>
<dbReference type="GO" id="GO:0031250">
    <property type="term" value="C:anaerobic ribonucleoside-triphosphate reductase complex"/>
    <property type="evidence" value="ECO:0007669"/>
    <property type="project" value="TreeGrafter"/>
</dbReference>
<dbReference type="STRING" id="1407055.NITUZ_140008"/>
<gene>
    <name evidence="5" type="ORF">NITUZ_140008</name>
</gene>
<dbReference type="GO" id="GO:0004748">
    <property type="term" value="F:ribonucleoside-diphosphate reductase activity, thioredoxin disulfide as acceptor"/>
    <property type="evidence" value="ECO:0007669"/>
    <property type="project" value="TreeGrafter"/>
</dbReference>
<dbReference type="GO" id="GO:0003700">
    <property type="term" value="F:DNA-binding transcription factor activity"/>
    <property type="evidence" value="ECO:0007669"/>
    <property type="project" value="InterPro"/>
</dbReference>
<keyword evidence="6" id="KW-1185">Reference proteome</keyword>
<dbReference type="PANTHER" id="PTHR21075:SF0">
    <property type="entry name" value="ANAEROBIC RIBONUCLEOSIDE-TRIPHOSPHATE REDUCTASE"/>
    <property type="match status" value="1"/>
</dbReference>
<dbReference type="EMBL" id="CBTY010000006">
    <property type="protein sequence ID" value="CDI04933.1"/>
    <property type="molecule type" value="Genomic_DNA"/>
</dbReference>
<dbReference type="CDD" id="cd00090">
    <property type="entry name" value="HTH_ARSR"/>
    <property type="match status" value="1"/>
</dbReference>
<dbReference type="PANTHER" id="PTHR21075">
    <property type="entry name" value="ANAEROBIC RIBONUCLEOSIDE-TRIPHOSPHATE REDUCTASE"/>
    <property type="match status" value="1"/>
</dbReference>
<evidence type="ECO:0000256" key="3">
    <source>
        <dbReference type="PROSITE-ProRule" id="PRU00492"/>
    </source>
</evidence>
<keyword evidence="2 3" id="KW-0067">ATP-binding</keyword>
<evidence type="ECO:0000256" key="1">
    <source>
        <dbReference type="ARBA" id="ARBA00022741"/>
    </source>
</evidence>
<dbReference type="AlphaFoldDB" id="V6AR84"/>
<dbReference type="SMART" id="SM00418">
    <property type="entry name" value="HTH_ARSR"/>
    <property type="match status" value="1"/>
</dbReference>
<dbReference type="GO" id="GO:0008998">
    <property type="term" value="F:ribonucleoside-triphosphate reductase (thioredoxin) activity"/>
    <property type="evidence" value="ECO:0007669"/>
    <property type="project" value="InterPro"/>
</dbReference>
<dbReference type="Pfam" id="PF13597">
    <property type="entry name" value="NRDD"/>
    <property type="match status" value="1"/>
</dbReference>
<dbReference type="OrthoDB" id="139164at2157"/>
<keyword evidence="1 3" id="KW-0547">Nucleotide-binding</keyword>
<dbReference type="InterPro" id="IPR012833">
    <property type="entry name" value="NrdD"/>
</dbReference>
<dbReference type="Proteomes" id="UP000018159">
    <property type="component" value="Unassembled WGS sequence"/>
</dbReference>
<dbReference type="RefSeq" id="WP_048194217.1">
    <property type="nucleotide sequence ID" value="NZ_CBTY010000006.1"/>
</dbReference>
<evidence type="ECO:0000313" key="6">
    <source>
        <dbReference type="Proteomes" id="UP000018159"/>
    </source>
</evidence>
<dbReference type="InterPro" id="IPR011991">
    <property type="entry name" value="ArsR-like_HTH"/>
</dbReference>
<dbReference type="PROSITE" id="PS51161">
    <property type="entry name" value="ATP_CONE"/>
    <property type="match status" value="1"/>
</dbReference>
<reference evidence="5 6" key="1">
    <citation type="journal article" date="2013" name="PLoS ONE">
        <title>Enrichment and Genome Sequence of the Group I.1a Ammonia-Oxidizing Archaeon ?Ca. Nitrosotenuis uzonensis? Representing a Clade Globally.</title>
        <authorList>
            <person name="Lebedeva E.V."/>
            <person name="Hatzenpichler R."/>
            <person name="Pelletier E."/>
            <person name="Schuster N."/>
            <person name="Hauzmayer S."/>
            <person name="Bulaev A."/>
            <person name="Grigor'eva N.V."/>
            <person name="Galushko A."/>
            <person name="Schmid M."/>
            <person name="Palatinszky M."/>
            <person name="Le Paslier D."/>
            <person name="Daims H."/>
            <person name="Wagner M."/>
        </authorList>
    </citation>
    <scope>NUCLEOTIDE SEQUENCE [LARGE SCALE GENOMIC DNA]</scope>
    <source>
        <strain evidence="5 6">N4</strain>
    </source>
</reference>
<dbReference type="Gene3D" id="3.20.70.20">
    <property type="match status" value="2"/>
</dbReference>